<evidence type="ECO:0000256" key="1">
    <source>
        <dbReference type="SAM" id="MobiDB-lite"/>
    </source>
</evidence>
<feature type="compositionally biased region" description="Polar residues" evidence="1">
    <location>
        <begin position="496"/>
        <end position="516"/>
    </location>
</feature>
<feature type="compositionally biased region" description="Polar residues" evidence="1">
    <location>
        <begin position="539"/>
        <end position="552"/>
    </location>
</feature>
<feature type="compositionally biased region" description="Basic and acidic residues" evidence="1">
    <location>
        <begin position="784"/>
        <end position="793"/>
    </location>
</feature>
<feature type="compositionally biased region" description="Basic and acidic residues" evidence="1">
    <location>
        <begin position="835"/>
        <end position="846"/>
    </location>
</feature>
<feature type="compositionally biased region" description="Basic and acidic residues" evidence="1">
    <location>
        <begin position="132"/>
        <end position="141"/>
    </location>
</feature>
<accession>A0AAW0CQF9</accession>
<comment type="caution">
    <text evidence="2">The sequence shown here is derived from an EMBL/GenBank/DDBJ whole genome shotgun (WGS) entry which is preliminary data.</text>
</comment>
<sequence>MSSRHNKNALKRKGRQQARERTVTTLTGDSDTLFNSNHHHSVDDDQTMSNGPSHFLAPAFFPNFVNQSQASTYPAVPPPAAPAAAIIPGSNDLEKLENLKNIIKSSQHQLFTTEPKPEALAALFLGQITHSGQEKTSEEIASRPPRLQGKDMARKSVQSNHYQNQSGQASTSVDDSPYTTLKTANYPPDVKLAAEPEDEPMSLANATPLAARITHTDDAKHSSHYQSPGDTKPYADTKPYPDESISREFIPARRDSAVATPGNGSALPPPSGSTGDSRYYDPRDRDRERERESWDRDRRPIDSRYDRDDFRAAVPSDSRRYEPDLYPSRRYDDNRRRDDRDRPNPRPLDDRQRTDERDRYPSAQRMDDRYHTRPDDRDYDRRAMYPDDRRVETHMSADPRVSTRGGAPLSVSTAPLAVPGPGRSFVEDRNGRPIPTSPAQSEEKTRVPTLEERISSRVPTLQERLNQPPARGSTVPPSEPAANASNNASPATATTGRQQPTLEQRISQAPTSTGINGSDPPKTPASLDPDVRDPRERSASGSSAISPRTATPSGPLAPDERGRPLARESFPPSGAGLPPPPTRTEPRGRYPSRSASVARDIAHARSSSVAPSVRDSSPAPSVGGGSGRQDSYRREASRERTTSANVPPPGANSYRPDDRAYVDRDRERDRMDMNVRYPDRHTRYPPHDRDRARVPSGSGRTSPPHHYPPPSYEDRDRRAAPAATRDYPPYDYDRRRDWNGAEDDPYWKSRSTYPPPAPPERERYEREPGPPLPSSSTSRAPGWETREEHDSRRTAQLNIYPPARSADPTRERDSLPARPPTNGSKLEYPPPPPPPHDDRDRYERLRHTVNPHNHPQSAVALASFSSRVRQRSPSPVRRAPNAVVDDRPPLKRPREDYPPPPPPPVAPASTVVYTRPREPAAYPSGPARYSTDYDSHRAPPAPVSEYRRPEYPASYDRPRSPGRGAMAGGYSNNYRPDPRDDRRYMPPR</sequence>
<dbReference type="AlphaFoldDB" id="A0AAW0CQF9"/>
<keyword evidence="3" id="KW-1185">Reference proteome</keyword>
<dbReference type="Proteomes" id="UP001383192">
    <property type="component" value="Unassembled WGS sequence"/>
</dbReference>
<dbReference type="EMBL" id="JAYKXP010000036">
    <property type="protein sequence ID" value="KAK7040793.1"/>
    <property type="molecule type" value="Genomic_DNA"/>
</dbReference>
<protein>
    <submittedName>
        <fullName evidence="2">Uncharacterized protein</fullName>
    </submittedName>
</protein>
<feature type="compositionally biased region" description="Low complexity" evidence="1">
    <location>
        <begin position="480"/>
        <end position="495"/>
    </location>
</feature>
<feature type="compositionally biased region" description="Low complexity" evidence="1">
    <location>
        <begin position="863"/>
        <end position="878"/>
    </location>
</feature>
<feature type="compositionally biased region" description="Low complexity" evidence="1">
    <location>
        <begin position="604"/>
        <end position="621"/>
    </location>
</feature>
<feature type="compositionally biased region" description="Low complexity" evidence="1">
    <location>
        <begin position="720"/>
        <end position="730"/>
    </location>
</feature>
<feature type="compositionally biased region" description="Basic and acidic residues" evidence="1">
    <location>
        <begin position="233"/>
        <end position="256"/>
    </location>
</feature>
<name>A0AAW0CQF9_9AGAR</name>
<feature type="compositionally biased region" description="Polar residues" evidence="1">
    <location>
        <begin position="23"/>
        <end position="36"/>
    </location>
</feature>
<reference evidence="2 3" key="1">
    <citation type="submission" date="2024-01" db="EMBL/GenBank/DDBJ databases">
        <title>A draft genome for a cacao thread blight-causing isolate of Paramarasmius palmivorus.</title>
        <authorList>
            <person name="Baruah I.K."/>
            <person name="Bukari Y."/>
            <person name="Amoako-Attah I."/>
            <person name="Meinhardt L.W."/>
            <person name="Bailey B.A."/>
            <person name="Cohen S.P."/>
        </authorList>
    </citation>
    <scope>NUCLEOTIDE SEQUENCE [LARGE SCALE GENOMIC DNA]</scope>
    <source>
        <strain evidence="2 3">GH-12</strain>
    </source>
</reference>
<feature type="compositionally biased region" description="Basic and acidic residues" evidence="1">
    <location>
        <begin position="278"/>
        <end position="397"/>
    </location>
</feature>
<evidence type="ECO:0000313" key="2">
    <source>
        <dbReference type="EMBL" id="KAK7040793.1"/>
    </source>
</evidence>
<gene>
    <name evidence="2" type="ORF">VNI00_009699</name>
</gene>
<feature type="region of interest" description="Disordered" evidence="1">
    <location>
        <begin position="131"/>
        <end position="188"/>
    </location>
</feature>
<feature type="region of interest" description="Disordered" evidence="1">
    <location>
        <begin position="1"/>
        <end position="46"/>
    </location>
</feature>
<feature type="compositionally biased region" description="Basic and acidic residues" evidence="1">
    <location>
        <begin position="976"/>
        <end position="988"/>
    </location>
</feature>
<feature type="compositionally biased region" description="Basic and acidic residues" evidence="1">
    <location>
        <begin position="759"/>
        <end position="768"/>
    </location>
</feature>
<feature type="compositionally biased region" description="Basic residues" evidence="1">
    <location>
        <begin position="1"/>
        <end position="16"/>
    </location>
</feature>
<feature type="compositionally biased region" description="Basic and acidic residues" evidence="1">
    <location>
        <begin position="630"/>
        <end position="641"/>
    </location>
</feature>
<organism evidence="2 3">
    <name type="scientific">Paramarasmius palmivorus</name>
    <dbReference type="NCBI Taxonomy" id="297713"/>
    <lineage>
        <taxon>Eukaryota</taxon>
        <taxon>Fungi</taxon>
        <taxon>Dikarya</taxon>
        <taxon>Basidiomycota</taxon>
        <taxon>Agaricomycotina</taxon>
        <taxon>Agaricomycetes</taxon>
        <taxon>Agaricomycetidae</taxon>
        <taxon>Agaricales</taxon>
        <taxon>Marasmiineae</taxon>
        <taxon>Marasmiaceae</taxon>
        <taxon>Paramarasmius</taxon>
    </lineage>
</organism>
<feature type="compositionally biased region" description="Basic and acidic residues" evidence="1">
    <location>
        <begin position="655"/>
        <end position="693"/>
    </location>
</feature>
<feature type="compositionally biased region" description="Basic and acidic residues" evidence="1">
    <location>
        <begin position="884"/>
        <end position="897"/>
    </location>
</feature>
<evidence type="ECO:0000313" key="3">
    <source>
        <dbReference type="Proteomes" id="UP001383192"/>
    </source>
</evidence>
<feature type="compositionally biased region" description="Polar residues" evidence="1">
    <location>
        <begin position="156"/>
        <end position="183"/>
    </location>
</feature>
<feature type="compositionally biased region" description="Basic and acidic residues" evidence="1">
    <location>
        <begin position="441"/>
        <end position="455"/>
    </location>
</feature>
<feature type="compositionally biased region" description="Basic and acidic residues" evidence="1">
    <location>
        <begin position="529"/>
        <end position="538"/>
    </location>
</feature>
<proteinExistence type="predicted"/>
<feature type="region of interest" description="Disordered" evidence="1">
    <location>
        <begin position="215"/>
        <end position="988"/>
    </location>
</feature>